<name>A0A512J718_9HYPH</name>
<dbReference type="EMBL" id="BSPK01000019">
    <property type="protein sequence ID" value="GLS63138.1"/>
    <property type="molecule type" value="Genomic_DNA"/>
</dbReference>
<evidence type="ECO:0000313" key="5">
    <source>
        <dbReference type="Proteomes" id="UP001156856"/>
    </source>
</evidence>
<dbReference type="Proteomes" id="UP000321960">
    <property type="component" value="Unassembled WGS sequence"/>
</dbReference>
<reference evidence="5" key="2">
    <citation type="journal article" date="2019" name="Int. J. Syst. Evol. Microbiol.">
        <title>The Global Catalogue of Microorganisms (GCM) 10K type strain sequencing project: providing services to taxonomists for standard genome sequencing and annotation.</title>
        <authorList>
            <consortium name="The Broad Institute Genomics Platform"/>
            <consortium name="The Broad Institute Genome Sequencing Center for Infectious Disease"/>
            <person name="Wu L."/>
            <person name="Ma J."/>
        </authorList>
    </citation>
    <scope>NUCLEOTIDE SEQUENCE [LARGE SCALE GENOMIC DNA]</scope>
    <source>
        <strain evidence="5">NBRC 107715</strain>
    </source>
</reference>
<reference evidence="2 4" key="3">
    <citation type="submission" date="2019-07" db="EMBL/GenBank/DDBJ databases">
        <title>Whole genome shotgun sequence of Methylobacterium oxalidis NBRC 107715.</title>
        <authorList>
            <person name="Hosoyama A."/>
            <person name="Uohara A."/>
            <person name="Ohji S."/>
            <person name="Ichikawa N."/>
        </authorList>
    </citation>
    <scope>NUCLEOTIDE SEQUENCE [LARGE SCALE GENOMIC DNA]</scope>
    <source>
        <strain evidence="2 4">NBRC 107715</strain>
    </source>
</reference>
<evidence type="ECO:0000256" key="1">
    <source>
        <dbReference type="SAM" id="MobiDB-lite"/>
    </source>
</evidence>
<evidence type="ECO:0000313" key="4">
    <source>
        <dbReference type="Proteomes" id="UP000321960"/>
    </source>
</evidence>
<accession>A0A512J718</accession>
<reference evidence="3" key="1">
    <citation type="journal article" date="2014" name="Int. J. Syst. Evol. Microbiol.">
        <title>Complete genome of a new Firmicutes species belonging to the dominant human colonic microbiota ('Ruminococcus bicirculans') reveals two chromosomes and a selective capacity to utilize plant glucans.</title>
        <authorList>
            <consortium name="NISC Comparative Sequencing Program"/>
            <person name="Wegmann U."/>
            <person name="Louis P."/>
            <person name="Goesmann A."/>
            <person name="Henrissat B."/>
            <person name="Duncan S.H."/>
            <person name="Flint H.J."/>
        </authorList>
    </citation>
    <scope>NUCLEOTIDE SEQUENCE</scope>
    <source>
        <strain evidence="3">NBRC 107715</strain>
    </source>
</reference>
<dbReference type="Proteomes" id="UP001156856">
    <property type="component" value="Unassembled WGS sequence"/>
</dbReference>
<dbReference type="AlphaFoldDB" id="A0A512J718"/>
<organism evidence="2 4">
    <name type="scientific">Methylobacterium oxalidis</name>
    <dbReference type="NCBI Taxonomy" id="944322"/>
    <lineage>
        <taxon>Bacteria</taxon>
        <taxon>Pseudomonadati</taxon>
        <taxon>Pseudomonadota</taxon>
        <taxon>Alphaproteobacteria</taxon>
        <taxon>Hyphomicrobiales</taxon>
        <taxon>Methylobacteriaceae</taxon>
        <taxon>Methylobacterium</taxon>
    </lineage>
</organism>
<proteinExistence type="predicted"/>
<sequence>MLGLRKRGESAASGAMTKPLIIRNEEARRLAGVLAERLATDLDDVVVRALRAYEIRLAQQAPETGAARAAGTPAVEFGAGAGLTPAQQAELEAIRALVREGRKYRRLPGTSDHSDMYDEYGLPK</sequence>
<gene>
    <name evidence="3" type="ORF">GCM10007888_15190</name>
    <name evidence="2" type="ORF">MOX02_36970</name>
</gene>
<evidence type="ECO:0000313" key="3">
    <source>
        <dbReference type="EMBL" id="GLS63138.1"/>
    </source>
</evidence>
<protein>
    <submittedName>
        <fullName evidence="2">Uncharacterized protein</fullName>
    </submittedName>
</protein>
<reference evidence="3" key="4">
    <citation type="submission" date="2023-01" db="EMBL/GenBank/DDBJ databases">
        <title>Draft genome sequence of Methylobacterium oxalidis strain NBRC 107715.</title>
        <authorList>
            <person name="Sun Q."/>
            <person name="Mori K."/>
        </authorList>
    </citation>
    <scope>NUCLEOTIDE SEQUENCE</scope>
    <source>
        <strain evidence="3">NBRC 107715</strain>
    </source>
</reference>
<feature type="region of interest" description="Disordered" evidence="1">
    <location>
        <begin position="104"/>
        <end position="124"/>
    </location>
</feature>
<comment type="caution">
    <text evidence="2">The sequence shown here is derived from an EMBL/GenBank/DDBJ whole genome shotgun (WGS) entry which is preliminary data.</text>
</comment>
<evidence type="ECO:0000313" key="2">
    <source>
        <dbReference type="EMBL" id="GEP05659.1"/>
    </source>
</evidence>
<keyword evidence="5" id="KW-1185">Reference proteome</keyword>
<dbReference type="EMBL" id="BJZU01000074">
    <property type="protein sequence ID" value="GEP05659.1"/>
    <property type="molecule type" value="Genomic_DNA"/>
</dbReference>